<accession>A0AAU7QVH3</accession>
<proteinExistence type="predicted"/>
<name>A0AAU7QVH3_9FLAO</name>
<reference evidence="1" key="1">
    <citation type="submission" date="2024-06" db="EMBL/GenBank/DDBJ databases">
        <title>Diversity, functionality, and evolutionary history of bacterial symbionts in false click beetles (Coleoptera, Throscidae).</title>
        <authorList>
            <person name="Wierz J.C."/>
            <person name="Malm H."/>
            <person name="Kaltenpoth M."/>
            <person name="Engl T."/>
        </authorList>
    </citation>
    <scope>NUCLEOTIDE SEQUENCE</scope>
    <source>
        <strain evidence="1">AspAUS03</strain>
    </source>
</reference>
<protein>
    <submittedName>
        <fullName evidence="1">Uncharacterized protein</fullName>
    </submittedName>
</protein>
<sequence>MKKKNIKKNNINKKFIYNKKYIKKYNNKPIVSKFIKSTYSKNKKYKLEFFKIKTKEFLIISEIYKKYKFNKLYFKSFKIFLNKDDIYNFQNTLGEIIKNFYEKK</sequence>
<organism evidence="1">
    <name type="scientific">Candidatus Shikimatogenerans sp. AspAUS03</name>
    <dbReference type="NCBI Taxonomy" id="3158563"/>
    <lineage>
        <taxon>Bacteria</taxon>
        <taxon>Pseudomonadati</taxon>
        <taxon>Bacteroidota</taxon>
        <taxon>Flavobacteriia</taxon>
        <taxon>Flavobacteriales</taxon>
        <taxon>Candidatus Shikimatogenerans</taxon>
    </lineage>
</organism>
<dbReference type="EMBL" id="CP157897">
    <property type="protein sequence ID" value="XBT18895.1"/>
    <property type="molecule type" value="Genomic_DNA"/>
</dbReference>
<dbReference type="AlphaFoldDB" id="A0AAU7QVH3"/>
<evidence type="ECO:0000313" key="1">
    <source>
        <dbReference type="EMBL" id="XBT18895.1"/>
    </source>
</evidence>
<gene>
    <name evidence="1" type="ORF">ABPD24_00280</name>
</gene>